<feature type="region of interest" description="Disordered" evidence="1">
    <location>
        <begin position="59"/>
        <end position="79"/>
    </location>
</feature>
<sequence>MTRGLRITYGELTSFGCGFKDPFMARKIRVEKNADLYNSLPSTSALTSALISTFHYGTRDAEEGTRDVEEGTRDELLTE</sequence>
<dbReference type="EMBL" id="VSSQ01000553">
    <property type="protein sequence ID" value="MPL97386.1"/>
    <property type="molecule type" value="Genomic_DNA"/>
</dbReference>
<comment type="caution">
    <text evidence="2">The sequence shown here is derived from an EMBL/GenBank/DDBJ whole genome shotgun (WGS) entry which is preliminary data.</text>
</comment>
<organism evidence="2">
    <name type="scientific">bioreactor metagenome</name>
    <dbReference type="NCBI Taxonomy" id="1076179"/>
    <lineage>
        <taxon>unclassified sequences</taxon>
        <taxon>metagenomes</taxon>
        <taxon>ecological metagenomes</taxon>
    </lineage>
</organism>
<evidence type="ECO:0000313" key="2">
    <source>
        <dbReference type="EMBL" id="MPL97386.1"/>
    </source>
</evidence>
<gene>
    <name evidence="2" type="ORF">SDC9_43577</name>
</gene>
<proteinExistence type="predicted"/>
<reference evidence="2" key="1">
    <citation type="submission" date="2019-08" db="EMBL/GenBank/DDBJ databases">
        <authorList>
            <person name="Kucharzyk K."/>
            <person name="Murdoch R.W."/>
            <person name="Higgins S."/>
            <person name="Loffler F."/>
        </authorList>
    </citation>
    <scope>NUCLEOTIDE SEQUENCE</scope>
</reference>
<evidence type="ECO:0000256" key="1">
    <source>
        <dbReference type="SAM" id="MobiDB-lite"/>
    </source>
</evidence>
<protein>
    <submittedName>
        <fullName evidence="2">Uncharacterized protein</fullName>
    </submittedName>
</protein>
<dbReference type="AlphaFoldDB" id="A0A644W1J4"/>
<accession>A0A644W1J4</accession>
<name>A0A644W1J4_9ZZZZ</name>